<evidence type="ECO:0000313" key="3">
    <source>
        <dbReference type="EMBL" id="RXZ49323.1"/>
    </source>
</evidence>
<feature type="domain" description="AAA+ ATPase" evidence="2">
    <location>
        <begin position="155"/>
        <end position="309"/>
    </location>
</feature>
<dbReference type="InterPro" id="IPR003593">
    <property type="entry name" value="AAA+_ATPase"/>
</dbReference>
<dbReference type="InterPro" id="IPR027417">
    <property type="entry name" value="P-loop_NTPase"/>
</dbReference>
<gene>
    <name evidence="3" type="ORF">ESP57_10420</name>
</gene>
<organism evidence="3 4">
    <name type="scientific">Agromyces fucosus</name>
    <dbReference type="NCBI Taxonomy" id="41985"/>
    <lineage>
        <taxon>Bacteria</taxon>
        <taxon>Bacillati</taxon>
        <taxon>Actinomycetota</taxon>
        <taxon>Actinomycetes</taxon>
        <taxon>Micrococcales</taxon>
        <taxon>Microbacteriaceae</taxon>
        <taxon>Agromyces</taxon>
    </lineage>
</organism>
<dbReference type="OrthoDB" id="7628974at2"/>
<dbReference type="InterPro" id="IPR011990">
    <property type="entry name" value="TPR-like_helical_dom_sf"/>
</dbReference>
<feature type="region of interest" description="Disordered" evidence="1">
    <location>
        <begin position="1"/>
        <end position="23"/>
    </location>
</feature>
<dbReference type="EMBL" id="SDPO01000002">
    <property type="protein sequence ID" value="RXZ49323.1"/>
    <property type="molecule type" value="Genomic_DNA"/>
</dbReference>
<dbReference type="Gene3D" id="3.40.50.300">
    <property type="entry name" value="P-loop containing nucleotide triphosphate hydrolases"/>
    <property type="match status" value="1"/>
</dbReference>
<dbReference type="PANTHER" id="PTHR47691:SF3">
    <property type="entry name" value="HTH-TYPE TRANSCRIPTIONAL REGULATOR RV0890C-RELATED"/>
    <property type="match status" value="1"/>
</dbReference>
<reference evidence="3 4" key="1">
    <citation type="submission" date="2019-01" db="EMBL/GenBank/DDBJ databases">
        <authorList>
            <person name="Li J."/>
        </authorList>
    </citation>
    <scope>NUCLEOTIDE SEQUENCE [LARGE SCALE GENOMIC DNA]</scope>
    <source>
        <strain evidence="3 4">CCUG 35506</strain>
    </source>
</reference>
<dbReference type="AlphaFoldDB" id="A0A4V1QSR6"/>
<sequence>MRPDLPRCRGTAVNGPTRSPAPSAAFMPSPGIDGFAAFSRALTQLRLDQGAPSFAELTRQVAVLRERRGSGAAPGRVTVYDCFRPDRRRIDADLVGDIVLALGVPAGPAEAWRRLALRLAGATLGDHVVVTELGAGRAASPASSDAPPSTPAVAPGTVLVITGLPGVGKSMLARRLAAGERAAGRVDLALRVELRGYDSVQAPVAAEEALRGIARTLGARTEHRAGAGILRRRIAEACARRPTLLLLEDAAAASAVAPLLIGTPGAQILVTSRAMLDDLEAEIERGRAGSADRSASPRVRRLVVEPLTSEQAIALLERELGDRITSGGHDAIARLARASGGIRLDLSVIARFVRDNPRWSLDDVAERFESGDADERVRPFLRSTVATLDDDAMALFRSLGLLSAPIHRDIIGYLAPGAGIGRLTSLHLVESESGLISMHDTVRAFARRLALDTDPLSVRREFGRTFVRVVAERSQLDRVGVGQLHAAALLADELGLRSELVGLAQRFAEQLGDAGYWAEAHDLLVRADASAEPGERGDIAELLARASERLGDVDAALAALHRAERIGTEAMPGRRWNIIGNVHRMLGRYDLAEEAYRTAGERAAAAGNGITEGRAIGNLADLSRLRGRSTEAAAGYEHARQISESAGDEVNLAIIRSNRAMFRGAIGRTAEALADIDGLIRHGTTGFSASYLRVVRTGILVAAGDIDEAAATIAECRAMLDGSEGIEVEPELDVLEAQVQLARGRFGDASAAGARALREAREVGWPLVEADALNTLAEIAVATGEFGLAGRRATAAQSVAEAIGDPLELARSLAVHSAVLESAGDPAAAGVAARRALDLLESIGHARTPQLRERVALVG</sequence>
<evidence type="ECO:0000313" key="4">
    <source>
        <dbReference type="Proteomes" id="UP000292935"/>
    </source>
</evidence>
<evidence type="ECO:0000259" key="2">
    <source>
        <dbReference type="SMART" id="SM00382"/>
    </source>
</evidence>
<protein>
    <recommendedName>
        <fullName evidence="2">AAA+ ATPase domain-containing protein</fullName>
    </recommendedName>
</protein>
<dbReference type="InterPro" id="IPR049945">
    <property type="entry name" value="AAA_22"/>
</dbReference>
<keyword evidence="4" id="KW-1185">Reference proteome</keyword>
<dbReference type="GO" id="GO:0016887">
    <property type="term" value="F:ATP hydrolysis activity"/>
    <property type="evidence" value="ECO:0007669"/>
    <property type="project" value="InterPro"/>
</dbReference>
<dbReference type="SMART" id="SM00382">
    <property type="entry name" value="AAA"/>
    <property type="match status" value="1"/>
</dbReference>
<accession>A0A4V1QSR6</accession>
<dbReference type="PANTHER" id="PTHR47691">
    <property type="entry name" value="REGULATOR-RELATED"/>
    <property type="match status" value="1"/>
</dbReference>
<proteinExistence type="predicted"/>
<dbReference type="Proteomes" id="UP000292935">
    <property type="component" value="Unassembled WGS sequence"/>
</dbReference>
<dbReference type="Gene3D" id="1.25.40.10">
    <property type="entry name" value="Tetratricopeptide repeat domain"/>
    <property type="match status" value="2"/>
</dbReference>
<dbReference type="SUPFAM" id="SSF52540">
    <property type="entry name" value="P-loop containing nucleoside triphosphate hydrolases"/>
    <property type="match status" value="1"/>
</dbReference>
<dbReference type="SUPFAM" id="SSF48452">
    <property type="entry name" value="TPR-like"/>
    <property type="match status" value="2"/>
</dbReference>
<evidence type="ECO:0000256" key="1">
    <source>
        <dbReference type="SAM" id="MobiDB-lite"/>
    </source>
</evidence>
<name>A0A4V1QSR6_9MICO</name>
<comment type="caution">
    <text evidence="3">The sequence shown here is derived from an EMBL/GenBank/DDBJ whole genome shotgun (WGS) entry which is preliminary data.</text>
</comment>
<dbReference type="Pfam" id="PF13401">
    <property type="entry name" value="AAA_22"/>
    <property type="match status" value="1"/>
</dbReference>